<evidence type="ECO:0000313" key="2">
    <source>
        <dbReference type="EMBL" id="PAV28322.1"/>
    </source>
</evidence>
<dbReference type="AlphaFoldDB" id="A0A2A2I9S3"/>
<accession>A0A2A2I9S3</accession>
<keyword evidence="3" id="KW-1185">Reference proteome</keyword>
<feature type="signal peptide" evidence="1">
    <location>
        <begin position="1"/>
        <end position="21"/>
    </location>
</feature>
<dbReference type="InterPro" id="IPR006059">
    <property type="entry name" value="SBP"/>
</dbReference>
<dbReference type="Gene3D" id="3.40.190.10">
    <property type="entry name" value="Periplasmic binding protein-like II"/>
    <property type="match status" value="2"/>
</dbReference>
<evidence type="ECO:0000313" key="3">
    <source>
        <dbReference type="Proteomes" id="UP000218887"/>
    </source>
</evidence>
<dbReference type="PANTHER" id="PTHR43649:SF12">
    <property type="entry name" value="DIACETYLCHITOBIOSE BINDING PROTEIN DASA"/>
    <property type="match status" value="1"/>
</dbReference>
<evidence type="ECO:0000256" key="1">
    <source>
        <dbReference type="SAM" id="SignalP"/>
    </source>
</evidence>
<sequence>MKVKTLPFLFVIVATMLLITACSDKEDNAENQANEENLENVNESGMPIVDEPITLDFFVGLNPGVEGDLNEISSMRQYTEMSNININWEEIAYDSVEEKRNLALASGSLPHAFYGANLPPSDIFKYAKQGTFIKLDDLIEEHAPNLKKILEEYPDVRKAITYPDGNIYSLPYLRSPDFISAQAFPLMYFNRESLDTVGMEKPETTEEFYQYLKAIKEENPEITPFGSTGMYTLIGWLEGSFGLGNNRGSLIDKDSEGNLRFKPITDNYKKMLEYVNKLYTEGLIDKSIYTIEWNQYLANAAEGKYASTVFYDPTTVLGEKAGEIFESAIPLAGPNGDQQLTLTTYVFNIGTFVITNTNENPVATIKWADYFYSDEGAKLRFMGEEGVSFEETSDGEFELTEQITNNPDGLKTEEALRRHAHYLTPLPDPGIQKQKYFKGSETAPTALEAVEKIEPYLSDERGLPPFTFTEEENRKLPAIATDISKYVDEMQAKFITGDIPFSEWDNYVETLKQMNLDEYMEIQNDALERFENN</sequence>
<gene>
    <name evidence="2" type="ORF">CIL05_16940</name>
</gene>
<name>A0A2A2I9S3_9BACI</name>
<dbReference type="PROSITE" id="PS51257">
    <property type="entry name" value="PROKAR_LIPOPROTEIN"/>
    <property type="match status" value="1"/>
</dbReference>
<proteinExistence type="predicted"/>
<dbReference type="EMBL" id="NPOA01000013">
    <property type="protein sequence ID" value="PAV28322.1"/>
    <property type="molecule type" value="Genomic_DNA"/>
</dbReference>
<feature type="chain" id="PRO_5039234876" description="ABC transporter substrate-binding protein" evidence="1">
    <location>
        <begin position="22"/>
        <end position="533"/>
    </location>
</feature>
<dbReference type="Pfam" id="PF01547">
    <property type="entry name" value="SBP_bac_1"/>
    <property type="match status" value="1"/>
</dbReference>
<keyword evidence="1" id="KW-0732">Signal</keyword>
<dbReference type="SUPFAM" id="SSF53850">
    <property type="entry name" value="Periplasmic binding protein-like II"/>
    <property type="match status" value="1"/>
</dbReference>
<dbReference type="Proteomes" id="UP000218887">
    <property type="component" value="Unassembled WGS sequence"/>
</dbReference>
<comment type="caution">
    <text evidence="2">The sequence shown here is derived from an EMBL/GenBank/DDBJ whole genome shotgun (WGS) entry which is preliminary data.</text>
</comment>
<reference evidence="2 3" key="1">
    <citation type="submission" date="2017-08" db="EMBL/GenBank/DDBJ databases">
        <title>Virgibacillus indicus sp. nov. and Virgibacillus profoundi sp. nov, two moderately halophilic bacteria isolated from marine sediment by using the Microfluidic Streak Plate.</title>
        <authorList>
            <person name="Xu B."/>
            <person name="Hu B."/>
            <person name="Wang J."/>
            <person name="Zhu Y."/>
            <person name="Huang L."/>
            <person name="Du W."/>
            <person name="Huang Y."/>
        </authorList>
    </citation>
    <scope>NUCLEOTIDE SEQUENCE [LARGE SCALE GENOMIC DNA]</scope>
    <source>
        <strain evidence="2 3">IO3-P3-H5</strain>
    </source>
</reference>
<dbReference type="OrthoDB" id="9787283at2"/>
<organism evidence="2 3">
    <name type="scientific">Virgibacillus profundi</name>
    <dbReference type="NCBI Taxonomy" id="2024555"/>
    <lineage>
        <taxon>Bacteria</taxon>
        <taxon>Bacillati</taxon>
        <taxon>Bacillota</taxon>
        <taxon>Bacilli</taxon>
        <taxon>Bacillales</taxon>
        <taxon>Bacillaceae</taxon>
        <taxon>Virgibacillus</taxon>
    </lineage>
</organism>
<dbReference type="PANTHER" id="PTHR43649">
    <property type="entry name" value="ARABINOSE-BINDING PROTEIN-RELATED"/>
    <property type="match status" value="1"/>
</dbReference>
<protein>
    <recommendedName>
        <fullName evidence="4">ABC transporter substrate-binding protein</fullName>
    </recommendedName>
</protein>
<dbReference type="InterPro" id="IPR050490">
    <property type="entry name" value="Bact_solute-bd_prot1"/>
</dbReference>
<dbReference type="RefSeq" id="WP_095656738.1">
    <property type="nucleotide sequence ID" value="NZ_NPOA01000013.1"/>
</dbReference>
<evidence type="ECO:0008006" key="4">
    <source>
        <dbReference type="Google" id="ProtNLM"/>
    </source>
</evidence>